<protein>
    <submittedName>
        <fullName evidence="1">Uncharacterized protein</fullName>
    </submittedName>
</protein>
<reference evidence="1 2" key="1">
    <citation type="submission" date="2016-01" db="EMBL/GenBank/DDBJ databases">
        <title>Streptomyces amritsarensis strain MTCC 11845 genome sequencing and assembly.</title>
        <authorList>
            <person name="Sharma D."/>
            <person name="Nair G.R."/>
            <person name="Kaur G."/>
            <person name="Manhas R.K."/>
            <person name="Mayilraj S."/>
        </authorList>
    </citation>
    <scope>NUCLEOTIDE SEQUENCE [LARGE SCALE GENOMIC DNA]</scope>
    <source>
        <strain evidence="1 2">MTCC 11845</strain>
    </source>
</reference>
<name>A0ABX3G8V5_9ACTN</name>
<dbReference type="EMBL" id="MQUR01000005">
    <property type="protein sequence ID" value="OLZ72572.1"/>
    <property type="molecule type" value="Genomic_DNA"/>
</dbReference>
<sequence length="66" mass="7155">MAKVRFIGPSTVTVPELGRTVEPDEVVEVPDARYDGYVCQPVNWEPVEEPKTAPAKAAAKTVKGDD</sequence>
<proteinExistence type="predicted"/>
<evidence type="ECO:0000313" key="1">
    <source>
        <dbReference type="EMBL" id="OLZ72572.1"/>
    </source>
</evidence>
<dbReference type="Proteomes" id="UP000187151">
    <property type="component" value="Unassembled WGS sequence"/>
</dbReference>
<accession>A0ABX3G8V5</accession>
<dbReference type="RefSeq" id="WP_076043245.1">
    <property type="nucleotide sequence ID" value="NZ_MQUR01000005.1"/>
</dbReference>
<organism evidence="1 2">
    <name type="scientific">Streptomyces amritsarensis</name>
    <dbReference type="NCBI Taxonomy" id="681158"/>
    <lineage>
        <taxon>Bacteria</taxon>
        <taxon>Bacillati</taxon>
        <taxon>Actinomycetota</taxon>
        <taxon>Actinomycetes</taxon>
        <taxon>Kitasatosporales</taxon>
        <taxon>Streptomycetaceae</taxon>
        <taxon>Streptomyces</taxon>
    </lineage>
</organism>
<comment type="caution">
    <text evidence="1">The sequence shown here is derived from an EMBL/GenBank/DDBJ whole genome shotgun (WGS) entry which is preliminary data.</text>
</comment>
<evidence type="ECO:0000313" key="2">
    <source>
        <dbReference type="Proteomes" id="UP000187151"/>
    </source>
</evidence>
<keyword evidence="2" id="KW-1185">Reference proteome</keyword>
<gene>
    <name evidence="1" type="ORF">AVW11_04045</name>
</gene>